<feature type="compositionally biased region" description="Acidic residues" evidence="1">
    <location>
        <begin position="48"/>
        <end position="57"/>
    </location>
</feature>
<keyword evidence="3" id="KW-1185">Reference proteome</keyword>
<feature type="compositionally biased region" description="Basic and acidic residues" evidence="1">
    <location>
        <begin position="58"/>
        <end position="67"/>
    </location>
</feature>
<accession>A0A392P6T2</accession>
<protein>
    <submittedName>
        <fullName evidence="2">Uncharacterized protein</fullName>
    </submittedName>
</protein>
<reference evidence="2 3" key="1">
    <citation type="journal article" date="2018" name="Front. Plant Sci.">
        <title>Red Clover (Trifolium pratense) and Zigzag Clover (T. medium) - A Picture of Genomic Similarities and Differences.</title>
        <authorList>
            <person name="Dluhosova J."/>
            <person name="Istvanek J."/>
            <person name="Nedelnik J."/>
            <person name="Repkova J."/>
        </authorList>
    </citation>
    <scope>NUCLEOTIDE SEQUENCE [LARGE SCALE GENOMIC DNA]</scope>
    <source>
        <strain evidence="3">cv. 10/8</strain>
        <tissue evidence="2">Leaf</tissue>
    </source>
</reference>
<comment type="caution">
    <text evidence="2">The sequence shown here is derived from an EMBL/GenBank/DDBJ whole genome shotgun (WGS) entry which is preliminary data.</text>
</comment>
<name>A0A392P6T2_9FABA</name>
<evidence type="ECO:0000313" key="3">
    <source>
        <dbReference type="Proteomes" id="UP000265520"/>
    </source>
</evidence>
<sequence>MNRMLNLIRGKKGKSSIASMRWERAAKHRAECSQQDEPSLPQPQPEVPEVDEQEEEQHDAQMYESLR</sequence>
<dbReference type="Proteomes" id="UP000265520">
    <property type="component" value="Unassembled WGS sequence"/>
</dbReference>
<evidence type="ECO:0000256" key="1">
    <source>
        <dbReference type="SAM" id="MobiDB-lite"/>
    </source>
</evidence>
<dbReference type="AlphaFoldDB" id="A0A392P6T2"/>
<organism evidence="2 3">
    <name type="scientific">Trifolium medium</name>
    <dbReference type="NCBI Taxonomy" id="97028"/>
    <lineage>
        <taxon>Eukaryota</taxon>
        <taxon>Viridiplantae</taxon>
        <taxon>Streptophyta</taxon>
        <taxon>Embryophyta</taxon>
        <taxon>Tracheophyta</taxon>
        <taxon>Spermatophyta</taxon>
        <taxon>Magnoliopsida</taxon>
        <taxon>eudicotyledons</taxon>
        <taxon>Gunneridae</taxon>
        <taxon>Pentapetalae</taxon>
        <taxon>rosids</taxon>
        <taxon>fabids</taxon>
        <taxon>Fabales</taxon>
        <taxon>Fabaceae</taxon>
        <taxon>Papilionoideae</taxon>
        <taxon>50 kb inversion clade</taxon>
        <taxon>NPAAA clade</taxon>
        <taxon>Hologalegina</taxon>
        <taxon>IRL clade</taxon>
        <taxon>Trifolieae</taxon>
        <taxon>Trifolium</taxon>
    </lineage>
</organism>
<evidence type="ECO:0000313" key="2">
    <source>
        <dbReference type="EMBL" id="MCI07090.1"/>
    </source>
</evidence>
<proteinExistence type="predicted"/>
<feature type="region of interest" description="Disordered" evidence="1">
    <location>
        <begin position="23"/>
        <end position="67"/>
    </location>
</feature>
<dbReference type="EMBL" id="LXQA010064163">
    <property type="protein sequence ID" value="MCI07090.1"/>
    <property type="molecule type" value="Genomic_DNA"/>
</dbReference>